<dbReference type="NCBIfam" id="TIGR03661">
    <property type="entry name" value="T1SS_VCA0849"/>
    <property type="match status" value="1"/>
</dbReference>
<evidence type="ECO:0008006" key="3">
    <source>
        <dbReference type="Google" id="ProtNLM"/>
    </source>
</evidence>
<evidence type="ECO:0000313" key="2">
    <source>
        <dbReference type="Proteomes" id="UP000218151"/>
    </source>
</evidence>
<organism evidence="1 2">
    <name type="scientific">Sphingomonas lenta</name>
    <dbReference type="NCBI Taxonomy" id="1141887"/>
    <lineage>
        <taxon>Bacteria</taxon>
        <taxon>Pseudomonadati</taxon>
        <taxon>Pseudomonadota</taxon>
        <taxon>Alphaproteobacteria</taxon>
        <taxon>Sphingomonadales</taxon>
        <taxon>Sphingomonadaceae</taxon>
        <taxon>Sphingomonas</taxon>
    </lineage>
</organism>
<dbReference type="GO" id="GO:0005509">
    <property type="term" value="F:calcium ion binding"/>
    <property type="evidence" value="ECO:0007669"/>
    <property type="project" value="InterPro"/>
</dbReference>
<dbReference type="EMBL" id="NSLI01000003">
    <property type="protein sequence ID" value="PAX08213.1"/>
    <property type="molecule type" value="Genomic_DNA"/>
</dbReference>
<dbReference type="AlphaFoldDB" id="A0A2A2SG84"/>
<name>A0A2A2SG84_9SPHN</name>
<dbReference type="PRINTS" id="PR00313">
    <property type="entry name" value="CABNDNGRPT"/>
</dbReference>
<dbReference type="InterPro" id="IPR018511">
    <property type="entry name" value="Hemolysin-typ_Ca-bd_CS"/>
</dbReference>
<dbReference type="Pfam" id="PF00353">
    <property type="entry name" value="HemolysinCabind"/>
    <property type="match status" value="1"/>
</dbReference>
<dbReference type="SUPFAM" id="SSF141072">
    <property type="entry name" value="CalX-like"/>
    <property type="match status" value="1"/>
</dbReference>
<dbReference type="PROSITE" id="PS00330">
    <property type="entry name" value="HEMOLYSIN_CALCIUM"/>
    <property type="match status" value="1"/>
</dbReference>
<dbReference type="InterPro" id="IPR019960">
    <property type="entry name" value="T1SS_VCA0849"/>
</dbReference>
<dbReference type="InterPro" id="IPR038081">
    <property type="entry name" value="CalX-like_sf"/>
</dbReference>
<dbReference type="Gene3D" id="2.150.10.10">
    <property type="entry name" value="Serralysin-like metalloprotease, C-terminal"/>
    <property type="match status" value="2"/>
</dbReference>
<gene>
    <name evidence="1" type="ORF">CKY28_11630</name>
</gene>
<dbReference type="Proteomes" id="UP000218151">
    <property type="component" value="Unassembled WGS sequence"/>
</dbReference>
<keyword evidence="2" id="KW-1185">Reference proteome</keyword>
<dbReference type="InterPro" id="IPR001343">
    <property type="entry name" value="Hemolysn_Ca-bd"/>
</dbReference>
<accession>A0A2A2SG84</accession>
<protein>
    <recommendedName>
        <fullName evidence="3">Calx-beta domain-containing protein</fullName>
    </recommendedName>
</protein>
<dbReference type="InterPro" id="IPR011049">
    <property type="entry name" value="Serralysin-like_metalloprot_C"/>
</dbReference>
<reference evidence="2" key="1">
    <citation type="submission" date="2017-09" db="EMBL/GenBank/DDBJ databases">
        <authorList>
            <person name="Feng G."/>
            <person name="Zhu H."/>
        </authorList>
    </citation>
    <scope>NUCLEOTIDE SEQUENCE [LARGE SCALE GENOMIC DNA]</scope>
    <source>
        <strain evidence="2">1PNM-20</strain>
    </source>
</reference>
<comment type="caution">
    <text evidence="1">The sequence shown here is derived from an EMBL/GenBank/DDBJ whole genome shotgun (WGS) entry which is preliminary data.</text>
</comment>
<dbReference type="SUPFAM" id="SSF51120">
    <property type="entry name" value="beta-Roll"/>
    <property type="match status" value="1"/>
</dbReference>
<sequence length="427" mass="42877">MYYSGGYNSSVVTIDLGAGADQLSLSTGYHSASSARVTLGAGRDRITFSSVDDNGMSTGTVFTDFAAGAGGDVLDLNGYLARTLIGWDGSNPFGTGGYLRLTQSGADTLLQVDRNGTAGGANHTTLVTFENTARDTLTAQNLNGFAPTLIKGEEIATAFVTAPASVGEGADASFRLGLTLKNVTSVNTTVSVTFLPAQSTATNGSDVNVGTFSGSFSITQSPAGEYRIDLGSIAVLDDALVEGEETIAVRVTASGQTFETGTDSIVVTVKLRSDDGVGTEGADSLTGTTGRDVLSGLAGADTLSGGAGTDLVEGGAGADMLTGGADGDVFLFDAAGPGTDRITDFAADDLLVTTAAIRDSNGDGVITFGGDRALDLAGGGKVVMTTATGGRVTSLEYDGSFTADGVTYFVYSRIGSAAGVAEADALI</sequence>
<proteinExistence type="predicted"/>
<evidence type="ECO:0000313" key="1">
    <source>
        <dbReference type="EMBL" id="PAX08213.1"/>
    </source>
</evidence>